<dbReference type="EMBL" id="JAWZYT010005003">
    <property type="protein sequence ID" value="KAK4291925.1"/>
    <property type="molecule type" value="Genomic_DNA"/>
</dbReference>
<sequence>MLAPPGPHHVHCDSRLLHYRDDDCGDDGGGRVGWPPWQVVPEGIWHQDLLQTLVDLAVTGGGGCGGDCGGGGGGYDAGCDWGIRSGCGLMWQWTEEWVKGGVRRWEWACGSGEGVWGGMGHRCPAGRPSPASTRPSPSPPPPSLLRHNTTLVPRPRHAGWRPAKEERVQYWQMWAEGGRVKPTTPAVLGCCGQLHLALSVQVPPSLPLPTQ</sequence>
<feature type="compositionally biased region" description="Low complexity" evidence="1">
    <location>
        <begin position="125"/>
        <end position="135"/>
    </location>
</feature>
<evidence type="ECO:0000313" key="3">
    <source>
        <dbReference type="Proteomes" id="UP001292094"/>
    </source>
</evidence>
<name>A0AAE1NMM9_9EUCA</name>
<evidence type="ECO:0000313" key="2">
    <source>
        <dbReference type="EMBL" id="KAK4291925.1"/>
    </source>
</evidence>
<keyword evidence="3" id="KW-1185">Reference proteome</keyword>
<proteinExistence type="predicted"/>
<organism evidence="2 3">
    <name type="scientific">Petrolisthes manimaculis</name>
    <dbReference type="NCBI Taxonomy" id="1843537"/>
    <lineage>
        <taxon>Eukaryota</taxon>
        <taxon>Metazoa</taxon>
        <taxon>Ecdysozoa</taxon>
        <taxon>Arthropoda</taxon>
        <taxon>Crustacea</taxon>
        <taxon>Multicrustacea</taxon>
        <taxon>Malacostraca</taxon>
        <taxon>Eumalacostraca</taxon>
        <taxon>Eucarida</taxon>
        <taxon>Decapoda</taxon>
        <taxon>Pleocyemata</taxon>
        <taxon>Anomura</taxon>
        <taxon>Galatheoidea</taxon>
        <taxon>Porcellanidae</taxon>
        <taxon>Petrolisthes</taxon>
    </lineage>
</organism>
<gene>
    <name evidence="2" type="ORF">Pmani_035270</name>
</gene>
<protein>
    <submittedName>
        <fullName evidence="2">Uncharacterized protein</fullName>
    </submittedName>
</protein>
<dbReference type="Proteomes" id="UP001292094">
    <property type="component" value="Unassembled WGS sequence"/>
</dbReference>
<accession>A0AAE1NMM9</accession>
<reference evidence="2" key="1">
    <citation type="submission" date="2023-11" db="EMBL/GenBank/DDBJ databases">
        <title>Genome assemblies of two species of porcelain crab, Petrolisthes cinctipes and Petrolisthes manimaculis (Anomura: Porcellanidae).</title>
        <authorList>
            <person name="Angst P."/>
        </authorList>
    </citation>
    <scope>NUCLEOTIDE SEQUENCE</scope>
    <source>
        <strain evidence="2">PB745_02</strain>
        <tissue evidence="2">Gill</tissue>
    </source>
</reference>
<comment type="caution">
    <text evidence="2">The sequence shown here is derived from an EMBL/GenBank/DDBJ whole genome shotgun (WGS) entry which is preliminary data.</text>
</comment>
<dbReference type="AlphaFoldDB" id="A0AAE1NMM9"/>
<feature type="region of interest" description="Disordered" evidence="1">
    <location>
        <begin position="121"/>
        <end position="149"/>
    </location>
</feature>
<evidence type="ECO:0000256" key="1">
    <source>
        <dbReference type="SAM" id="MobiDB-lite"/>
    </source>
</evidence>